<keyword evidence="4" id="KW-0732">Signal</keyword>
<evidence type="ECO:0000256" key="2">
    <source>
        <dbReference type="ARBA" id="ARBA00022530"/>
    </source>
</evidence>
<dbReference type="PANTHER" id="PTHR46708:SF1">
    <property type="entry name" value="TENASCIN"/>
    <property type="match status" value="1"/>
</dbReference>
<dbReference type="GO" id="GO:0005615">
    <property type="term" value="C:extracellular space"/>
    <property type="evidence" value="ECO:0007669"/>
    <property type="project" value="TreeGrafter"/>
</dbReference>
<dbReference type="InterPro" id="IPR020837">
    <property type="entry name" value="Fibrinogen_CS"/>
</dbReference>
<keyword evidence="5" id="KW-0677">Repeat</keyword>
<dbReference type="CDD" id="cd00087">
    <property type="entry name" value="FReD"/>
    <property type="match status" value="1"/>
</dbReference>
<dbReference type="Pfam" id="PF00147">
    <property type="entry name" value="Fibrinogen_C"/>
    <property type="match status" value="1"/>
</dbReference>
<organism evidence="9 10">
    <name type="scientific">Denticeps clupeoides</name>
    <name type="common">denticle herring</name>
    <dbReference type="NCBI Taxonomy" id="299321"/>
    <lineage>
        <taxon>Eukaryota</taxon>
        <taxon>Metazoa</taxon>
        <taxon>Chordata</taxon>
        <taxon>Craniata</taxon>
        <taxon>Vertebrata</taxon>
        <taxon>Euteleostomi</taxon>
        <taxon>Actinopterygii</taxon>
        <taxon>Neopterygii</taxon>
        <taxon>Teleostei</taxon>
        <taxon>Clupei</taxon>
        <taxon>Clupeiformes</taxon>
        <taxon>Denticipitoidei</taxon>
        <taxon>Denticipitidae</taxon>
        <taxon>Denticeps</taxon>
    </lineage>
</organism>
<keyword evidence="10" id="KW-1185">Reference proteome</keyword>
<dbReference type="PROSITE" id="PS00514">
    <property type="entry name" value="FIBRINOGEN_C_1"/>
    <property type="match status" value="1"/>
</dbReference>
<keyword evidence="6" id="KW-1015">Disulfide bond</keyword>
<dbReference type="InterPro" id="IPR050991">
    <property type="entry name" value="ECM_Regulatory_Proteins"/>
</dbReference>
<dbReference type="PROSITE" id="PS50853">
    <property type="entry name" value="FN3"/>
    <property type="match status" value="2"/>
</dbReference>
<accession>A0AAY4CF39</accession>
<dbReference type="SUPFAM" id="SSF49265">
    <property type="entry name" value="Fibronectin type III"/>
    <property type="match status" value="2"/>
</dbReference>
<dbReference type="CDD" id="cd00063">
    <property type="entry name" value="FN3"/>
    <property type="match status" value="2"/>
</dbReference>
<keyword evidence="2" id="KW-0964">Secreted</keyword>
<protein>
    <submittedName>
        <fullName evidence="9">Uncharacterized protein</fullName>
    </submittedName>
</protein>
<dbReference type="Ensembl" id="ENSDCDT00010039403.1">
    <property type="protein sequence ID" value="ENSDCDP00010031805.1"/>
    <property type="gene ID" value="ENSDCDG00010020328.1"/>
</dbReference>
<dbReference type="InterPro" id="IPR002181">
    <property type="entry name" value="Fibrinogen_a/b/g_C_dom"/>
</dbReference>
<dbReference type="AlphaFoldDB" id="A0AAY4CF39"/>
<dbReference type="SMART" id="SM00186">
    <property type="entry name" value="FBG"/>
    <property type="match status" value="1"/>
</dbReference>
<comment type="subcellular location">
    <subcellularLocation>
        <location evidence="1">Secreted</location>
        <location evidence="1">Extracellular space</location>
        <location evidence="1">Extracellular matrix</location>
    </subcellularLocation>
</comment>
<evidence type="ECO:0000259" key="7">
    <source>
        <dbReference type="PROSITE" id="PS50853"/>
    </source>
</evidence>
<dbReference type="Gene3D" id="2.60.40.10">
    <property type="entry name" value="Immunoglobulins"/>
    <property type="match status" value="3"/>
</dbReference>
<dbReference type="SUPFAM" id="SSF56496">
    <property type="entry name" value="Fibrinogen C-terminal domain-like"/>
    <property type="match status" value="1"/>
</dbReference>
<dbReference type="GO" id="GO:0030155">
    <property type="term" value="P:regulation of cell adhesion"/>
    <property type="evidence" value="ECO:0007669"/>
    <property type="project" value="TreeGrafter"/>
</dbReference>
<dbReference type="NCBIfam" id="NF040941">
    <property type="entry name" value="GGGWT_bact"/>
    <property type="match status" value="1"/>
</dbReference>
<dbReference type="GeneTree" id="ENSGT00940000155565"/>
<dbReference type="InterPro" id="IPR036116">
    <property type="entry name" value="FN3_sf"/>
</dbReference>
<dbReference type="GO" id="GO:0031175">
    <property type="term" value="P:neuron projection development"/>
    <property type="evidence" value="ECO:0007669"/>
    <property type="project" value="TreeGrafter"/>
</dbReference>
<evidence type="ECO:0000256" key="1">
    <source>
        <dbReference type="ARBA" id="ARBA00004498"/>
    </source>
</evidence>
<sequence length="458" mass="50176">MHTESGESNSMSVDGHSSAVVLTRLSAGSSYNVSVASKLENDPIESNPNSAVVVTVPDSPTHLQAINVTDTRALLVWKPAQAKVDRYVLSYSSAKVPNVTVTVMLSGRTVEHQLRGLHRATVYSVTLLSQLNGLQSRHIGAAFTTASGLKLQTVTPQAVTAHSAVITWKAPPLPFRTYRLTYQLPGRDAKEVILSASVVQYELTGLLAGSNYTVKVEGEKEGHFIPVVSTEFSTGGLHLSHPADCSQLQQNGAIESGEMKIYPHGPTGKPVAVYCDMETDGGGWTVFQRRLDGKTDFYRNWKEYSKGFGHLSAEFWLGNELLHTLTSAAATSLRVDLRSGNETAFAHYANFTVAPQQSNYTMHVSGYSGNAGDSLRYHTNRPFSTRDKDPNPLSIHCAKEYMGGWWYKNCYKANLNGLYSTFSKNQGVVWIDWRGKDASIPFTEMKLRPASFASDKQG</sequence>
<proteinExistence type="predicted"/>
<evidence type="ECO:0000256" key="6">
    <source>
        <dbReference type="ARBA" id="ARBA00023157"/>
    </source>
</evidence>
<evidence type="ECO:0000256" key="5">
    <source>
        <dbReference type="ARBA" id="ARBA00022737"/>
    </source>
</evidence>
<evidence type="ECO:0000259" key="8">
    <source>
        <dbReference type="PROSITE" id="PS51406"/>
    </source>
</evidence>
<feature type="domain" description="Fibrinogen C-terminal" evidence="8">
    <location>
        <begin position="236"/>
        <end position="451"/>
    </location>
</feature>
<reference evidence="9 10" key="1">
    <citation type="submission" date="2020-06" db="EMBL/GenBank/DDBJ databases">
        <authorList>
            <consortium name="Wellcome Sanger Institute Data Sharing"/>
        </authorList>
    </citation>
    <scope>NUCLEOTIDE SEQUENCE [LARGE SCALE GENOMIC DNA]</scope>
</reference>
<dbReference type="PANTHER" id="PTHR46708">
    <property type="entry name" value="TENASCIN"/>
    <property type="match status" value="1"/>
</dbReference>
<reference evidence="9" key="2">
    <citation type="submission" date="2025-08" db="UniProtKB">
        <authorList>
            <consortium name="Ensembl"/>
        </authorList>
    </citation>
    <scope>IDENTIFICATION</scope>
</reference>
<dbReference type="InterPro" id="IPR036056">
    <property type="entry name" value="Fibrinogen-like_C"/>
</dbReference>
<gene>
    <name evidence="9" type="primary">tnxba</name>
</gene>
<dbReference type="Proteomes" id="UP000694580">
    <property type="component" value="Chromosome 5"/>
</dbReference>
<dbReference type="FunFam" id="3.90.215.10:FF:000001">
    <property type="entry name" value="Tenascin isoform 1"/>
    <property type="match status" value="1"/>
</dbReference>
<feature type="domain" description="Fibronectin type-III" evidence="7">
    <location>
        <begin position="150"/>
        <end position="237"/>
    </location>
</feature>
<evidence type="ECO:0000313" key="9">
    <source>
        <dbReference type="Ensembl" id="ENSDCDP00010031805.1"/>
    </source>
</evidence>
<reference evidence="9" key="3">
    <citation type="submission" date="2025-09" db="UniProtKB">
        <authorList>
            <consortium name="Ensembl"/>
        </authorList>
    </citation>
    <scope>IDENTIFICATION</scope>
</reference>
<evidence type="ECO:0000256" key="3">
    <source>
        <dbReference type="ARBA" id="ARBA00022536"/>
    </source>
</evidence>
<evidence type="ECO:0000313" key="10">
    <source>
        <dbReference type="Proteomes" id="UP000694580"/>
    </source>
</evidence>
<keyword evidence="2" id="KW-0272">Extracellular matrix</keyword>
<dbReference type="InterPro" id="IPR003961">
    <property type="entry name" value="FN3_dom"/>
</dbReference>
<dbReference type="SMART" id="SM00060">
    <property type="entry name" value="FN3"/>
    <property type="match status" value="2"/>
</dbReference>
<dbReference type="InterPro" id="IPR014716">
    <property type="entry name" value="Fibrinogen_a/b/g_C_1"/>
</dbReference>
<dbReference type="Gene3D" id="3.90.215.10">
    <property type="entry name" value="Gamma Fibrinogen, chain A, domain 1"/>
    <property type="match status" value="1"/>
</dbReference>
<name>A0AAY4CF39_9TELE</name>
<dbReference type="Pfam" id="PF00041">
    <property type="entry name" value="fn3"/>
    <property type="match status" value="2"/>
</dbReference>
<feature type="domain" description="Fibronectin type-III" evidence="7">
    <location>
        <begin position="59"/>
        <end position="148"/>
    </location>
</feature>
<dbReference type="InterPro" id="IPR013783">
    <property type="entry name" value="Ig-like_fold"/>
</dbReference>
<dbReference type="PROSITE" id="PS51406">
    <property type="entry name" value="FIBRINOGEN_C_2"/>
    <property type="match status" value="1"/>
</dbReference>
<evidence type="ECO:0000256" key="4">
    <source>
        <dbReference type="ARBA" id="ARBA00022729"/>
    </source>
</evidence>
<keyword evidence="3" id="KW-0245">EGF-like domain</keyword>